<dbReference type="PIRSF" id="PIRSF009290">
    <property type="entry name" value="FrlB"/>
    <property type="match status" value="1"/>
</dbReference>
<reference evidence="2 3" key="1">
    <citation type="submission" date="2016-11" db="EMBL/GenBank/DDBJ databases">
        <authorList>
            <person name="Jaros S."/>
            <person name="Januszkiewicz K."/>
            <person name="Wedrychowicz H."/>
        </authorList>
    </citation>
    <scope>NUCLEOTIDE SEQUENCE [LARGE SCALE GENOMIC DNA]</scope>
    <source>
        <strain evidence="2 3">DSM 6191</strain>
    </source>
</reference>
<dbReference type="CDD" id="cd05710">
    <property type="entry name" value="SIS_1"/>
    <property type="match status" value="1"/>
</dbReference>
<accession>A0A1M5XEU2</accession>
<evidence type="ECO:0000313" key="3">
    <source>
        <dbReference type="Proteomes" id="UP000184241"/>
    </source>
</evidence>
<dbReference type="GO" id="GO:0016853">
    <property type="term" value="F:isomerase activity"/>
    <property type="evidence" value="ECO:0007669"/>
    <property type="project" value="UniProtKB-KW"/>
</dbReference>
<dbReference type="RefSeq" id="WP_073018053.1">
    <property type="nucleotide sequence ID" value="NZ_FQXU01000005.1"/>
</dbReference>
<keyword evidence="2" id="KW-0413">Isomerase</keyword>
<evidence type="ECO:0000259" key="1">
    <source>
        <dbReference type="PROSITE" id="PS51464"/>
    </source>
</evidence>
<dbReference type="InterPro" id="IPR024713">
    <property type="entry name" value="Fructosamine_deglycase_FrlB"/>
</dbReference>
<sequence>MFNFDEKHYLQLGKDAYALRPEVEKLADDISKKGFENLFFIASGGSLAVTQTFEYIWKTKSKIPVYSEIAAEVILKENKQLTEKSLVILQSKSGDTKETVQAAKYLKEKGIPTVGIVRVSGSPLDELVDYSIVEKVENFAGSDPENMILYFLLFRLLHNNGEFPEYERFADELKNLPEAMVKVRGQADKKAEIFAENYKDETYQLWIGSGSLWGKTYSYAMCVLEEMQWIKSKSIQAAEYFHGTLEIVEEDTCVVLIKGEDETRLICDRVDNFTKQYTKKFTVIDTKDYEVKGISDEFRVIIGQMIVTAVVDRISVYLEKKRNHSLDTRRYYRVLEY</sequence>
<organism evidence="2 3">
    <name type="scientific">Clostridium intestinale DSM 6191</name>
    <dbReference type="NCBI Taxonomy" id="1121320"/>
    <lineage>
        <taxon>Bacteria</taxon>
        <taxon>Bacillati</taxon>
        <taxon>Bacillota</taxon>
        <taxon>Clostridia</taxon>
        <taxon>Eubacteriales</taxon>
        <taxon>Clostridiaceae</taxon>
        <taxon>Clostridium</taxon>
    </lineage>
</organism>
<dbReference type="InterPro" id="IPR046348">
    <property type="entry name" value="SIS_dom_sf"/>
</dbReference>
<dbReference type="GO" id="GO:0097367">
    <property type="term" value="F:carbohydrate derivative binding"/>
    <property type="evidence" value="ECO:0007669"/>
    <property type="project" value="InterPro"/>
</dbReference>
<dbReference type="Gene3D" id="3.40.50.10490">
    <property type="entry name" value="Glucose-6-phosphate isomerase like protein, domain 1"/>
    <property type="match status" value="2"/>
</dbReference>
<dbReference type="InterPro" id="IPR001347">
    <property type="entry name" value="SIS_dom"/>
</dbReference>
<protein>
    <submittedName>
        <fullName evidence="2">Fructoselysine-6-P-deglycase FrlB with duplicated sugar isomerase (SIS) domain</fullName>
    </submittedName>
</protein>
<dbReference type="GO" id="GO:0004360">
    <property type="term" value="F:glutamine-fructose-6-phosphate transaminase (isomerizing) activity"/>
    <property type="evidence" value="ECO:0007669"/>
    <property type="project" value="TreeGrafter"/>
</dbReference>
<dbReference type="Pfam" id="PF01380">
    <property type="entry name" value="SIS"/>
    <property type="match status" value="1"/>
</dbReference>
<dbReference type="AlphaFoldDB" id="A0A1M5XEU2"/>
<gene>
    <name evidence="2" type="ORF">SAMN02745941_01384</name>
</gene>
<dbReference type="GO" id="GO:0006002">
    <property type="term" value="P:fructose 6-phosphate metabolic process"/>
    <property type="evidence" value="ECO:0007669"/>
    <property type="project" value="TreeGrafter"/>
</dbReference>
<feature type="domain" description="SIS" evidence="1">
    <location>
        <begin position="26"/>
        <end position="162"/>
    </location>
</feature>
<dbReference type="Proteomes" id="UP000184241">
    <property type="component" value="Unassembled WGS sequence"/>
</dbReference>
<evidence type="ECO:0000313" key="2">
    <source>
        <dbReference type="EMBL" id="SHH98367.1"/>
    </source>
</evidence>
<dbReference type="EMBL" id="FQXU01000005">
    <property type="protein sequence ID" value="SHH98367.1"/>
    <property type="molecule type" value="Genomic_DNA"/>
</dbReference>
<dbReference type="GO" id="GO:0006047">
    <property type="term" value="P:UDP-N-acetylglucosamine metabolic process"/>
    <property type="evidence" value="ECO:0007669"/>
    <property type="project" value="TreeGrafter"/>
</dbReference>
<dbReference type="PANTHER" id="PTHR10937:SF14">
    <property type="entry name" value="FRUCTOSELYSINE 6-PHOSPHATE DEGLYCASE"/>
    <property type="match status" value="1"/>
</dbReference>
<dbReference type="PROSITE" id="PS51464">
    <property type="entry name" value="SIS"/>
    <property type="match status" value="1"/>
</dbReference>
<dbReference type="SUPFAM" id="SSF53697">
    <property type="entry name" value="SIS domain"/>
    <property type="match status" value="1"/>
</dbReference>
<dbReference type="GO" id="GO:0006487">
    <property type="term" value="P:protein N-linked glycosylation"/>
    <property type="evidence" value="ECO:0007669"/>
    <property type="project" value="TreeGrafter"/>
</dbReference>
<name>A0A1M5XEU2_9CLOT</name>
<dbReference type="PANTHER" id="PTHR10937">
    <property type="entry name" value="GLUCOSAMINE--FRUCTOSE-6-PHOSPHATE AMINOTRANSFERASE, ISOMERIZING"/>
    <property type="match status" value="1"/>
</dbReference>
<dbReference type="InterPro" id="IPR035488">
    <property type="entry name" value="FrlB_SIS"/>
</dbReference>
<proteinExistence type="predicted"/>